<protein>
    <recommendedName>
        <fullName evidence="7">5'-nucleotidase SurE</fullName>
        <ecNumber evidence="7">3.1.3.5</ecNumber>
    </recommendedName>
    <alternativeName>
        <fullName evidence="7">Nucleoside 5'-monophosphate phosphohydrolase</fullName>
    </alternativeName>
</protein>
<evidence type="ECO:0000259" key="8">
    <source>
        <dbReference type="Pfam" id="PF01975"/>
    </source>
</evidence>
<accession>A0ABX5LS90</accession>
<evidence type="ECO:0000256" key="2">
    <source>
        <dbReference type="ARBA" id="ARBA00011062"/>
    </source>
</evidence>
<comment type="function">
    <text evidence="7">Nucleotidase that shows phosphatase activity on nucleoside 5'-monophosphates.</text>
</comment>
<dbReference type="Gene3D" id="3.40.1210.10">
    <property type="entry name" value="Survival protein SurE-like phosphatase/nucleotidase"/>
    <property type="match status" value="1"/>
</dbReference>
<dbReference type="InterPro" id="IPR036523">
    <property type="entry name" value="SurE-like_sf"/>
</dbReference>
<evidence type="ECO:0000313" key="9">
    <source>
        <dbReference type="EMBL" id="PWL04158.1"/>
    </source>
</evidence>
<evidence type="ECO:0000256" key="6">
    <source>
        <dbReference type="ARBA" id="ARBA00022801"/>
    </source>
</evidence>
<evidence type="ECO:0000256" key="3">
    <source>
        <dbReference type="ARBA" id="ARBA00022490"/>
    </source>
</evidence>
<comment type="catalytic activity">
    <reaction evidence="1 7">
        <text>a ribonucleoside 5'-phosphate + H2O = a ribonucleoside + phosphate</text>
        <dbReference type="Rhea" id="RHEA:12484"/>
        <dbReference type="ChEBI" id="CHEBI:15377"/>
        <dbReference type="ChEBI" id="CHEBI:18254"/>
        <dbReference type="ChEBI" id="CHEBI:43474"/>
        <dbReference type="ChEBI" id="CHEBI:58043"/>
        <dbReference type="EC" id="3.1.3.5"/>
    </reaction>
</comment>
<name>A0ABX5LS90_9BACT</name>
<dbReference type="EMBL" id="QGHD01000001">
    <property type="protein sequence ID" value="PWL04158.1"/>
    <property type="molecule type" value="Genomic_DNA"/>
</dbReference>
<dbReference type="NCBIfam" id="TIGR00087">
    <property type="entry name" value="surE"/>
    <property type="match status" value="1"/>
</dbReference>
<feature type="binding site" evidence="7">
    <location>
        <position position="15"/>
    </location>
    <ligand>
        <name>a divalent metal cation</name>
        <dbReference type="ChEBI" id="CHEBI:60240"/>
    </ligand>
</feature>
<keyword evidence="6 7" id="KW-0378">Hydrolase</keyword>
<keyword evidence="5 7" id="KW-0547">Nucleotide-binding</keyword>
<feature type="binding site" evidence="7">
    <location>
        <position position="102"/>
    </location>
    <ligand>
        <name>a divalent metal cation</name>
        <dbReference type="ChEBI" id="CHEBI:60240"/>
    </ligand>
</feature>
<comment type="cofactor">
    <cofactor evidence="7">
        <name>a divalent metal cation</name>
        <dbReference type="ChEBI" id="CHEBI:60240"/>
    </cofactor>
    <text evidence="7">Binds 1 divalent metal cation per subunit.</text>
</comment>
<feature type="binding site" evidence="7">
    <location>
        <position position="45"/>
    </location>
    <ligand>
        <name>a divalent metal cation</name>
        <dbReference type="ChEBI" id="CHEBI:60240"/>
    </ligand>
</feature>
<feature type="domain" description="Survival protein SurE-like phosphatase/nucleotidase" evidence="8">
    <location>
        <begin position="9"/>
        <end position="196"/>
    </location>
</feature>
<evidence type="ECO:0000313" key="10">
    <source>
        <dbReference type="Proteomes" id="UP000245523"/>
    </source>
</evidence>
<dbReference type="InterPro" id="IPR030048">
    <property type="entry name" value="SurE"/>
</dbReference>
<comment type="caution">
    <text evidence="9">The sequence shown here is derived from an EMBL/GenBank/DDBJ whole genome shotgun (WGS) entry which is preliminary data.</text>
</comment>
<comment type="similarity">
    <text evidence="2 7">Belongs to the SurE nucleotidase family.</text>
</comment>
<dbReference type="Pfam" id="PF01975">
    <property type="entry name" value="SurE"/>
    <property type="match status" value="1"/>
</dbReference>
<dbReference type="PANTHER" id="PTHR30457:SF12">
    <property type="entry name" value="5'_3'-NUCLEOTIDASE SURE"/>
    <property type="match status" value="1"/>
</dbReference>
<proteinExistence type="inferred from homology"/>
<dbReference type="InterPro" id="IPR002828">
    <property type="entry name" value="SurE-like_Pase/nucleotidase"/>
</dbReference>
<dbReference type="SUPFAM" id="SSF64167">
    <property type="entry name" value="SurE-like"/>
    <property type="match status" value="1"/>
</dbReference>
<dbReference type="EC" id="3.1.3.5" evidence="7"/>
<evidence type="ECO:0000256" key="4">
    <source>
        <dbReference type="ARBA" id="ARBA00022723"/>
    </source>
</evidence>
<reference evidence="9 10" key="1">
    <citation type="submission" date="2018-05" db="EMBL/GenBank/DDBJ databases">
        <title>Animal gut microbial communities from fecal samples from Wisconsin, USA.</title>
        <authorList>
            <person name="Neumann A."/>
        </authorList>
    </citation>
    <scope>NUCLEOTIDE SEQUENCE [LARGE SCALE GENOMIC DNA]</scope>
    <source>
        <strain evidence="9 10">UWS4</strain>
    </source>
</reference>
<evidence type="ECO:0000256" key="5">
    <source>
        <dbReference type="ARBA" id="ARBA00022741"/>
    </source>
</evidence>
<keyword evidence="10" id="KW-1185">Reference proteome</keyword>
<organism evidence="9 10">
    <name type="scientific">Hallerella porci</name>
    <dbReference type="NCBI Taxonomy" id="1945871"/>
    <lineage>
        <taxon>Bacteria</taxon>
        <taxon>Pseudomonadati</taxon>
        <taxon>Fibrobacterota</taxon>
        <taxon>Fibrobacteria</taxon>
        <taxon>Fibrobacterales</taxon>
        <taxon>Fibrobacteraceae</taxon>
        <taxon>Hallerella</taxon>
    </lineage>
</organism>
<comment type="subcellular location">
    <subcellularLocation>
        <location evidence="7">Cytoplasm</location>
    </subcellularLocation>
</comment>
<evidence type="ECO:0000256" key="7">
    <source>
        <dbReference type="HAMAP-Rule" id="MF_00060"/>
    </source>
</evidence>
<keyword evidence="3 7" id="KW-0963">Cytoplasm</keyword>
<dbReference type="HAMAP" id="MF_00060">
    <property type="entry name" value="SurE"/>
    <property type="match status" value="1"/>
</dbReference>
<feature type="binding site" evidence="7">
    <location>
        <position position="14"/>
    </location>
    <ligand>
        <name>a divalent metal cation</name>
        <dbReference type="ChEBI" id="CHEBI:60240"/>
    </ligand>
</feature>
<dbReference type="RefSeq" id="WP_106197412.1">
    <property type="nucleotide sequence ID" value="NZ_JAXEIU010000053.1"/>
</dbReference>
<dbReference type="Proteomes" id="UP000245523">
    <property type="component" value="Unassembled WGS sequence"/>
</dbReference>
<keyword evidence="4 7" id="KW-0479">Metal-binding</keyword>
<gene>
    <name evidence="7" type="primary">surE</name>
    <name evidence="9" type="ORF">B0H50_101170</name>
</gene>
<evidence type="ECO:0000256" key="1">
    <source>
        <dbReference type="ARBA" id="ARBA00000815"/>
    </source>
</evidence>
<sequence>MSGNTQPKILLVNDDGFRSPYLERFALSLTEVATVYVVAPETEQSGVSHAFCGFLGHSLRKIAGKEPLEFYALSGSPADCAKFAIKKLFRDEKIDCVFSGPNKGENAGVSSLYSGTVAGAREAALWGIPAIAVSFALNSDFQISEKMEKEAARFAKTILQSKLYEKIPAHTFWNVNYPDDKIPFAGYRVARQNVSMFTDYYVEKEGKYFLEGYKVPETFAEKSDDLVLSQGYASITPMTVDQTLESDLTPLDREIQKVFLR</sequence>
<dbReference type="PANTHER" id="PTHR30457">
    <property type="entry name" value="5'-NUCLEOTIDASE SURE"/>
    <property type="match status" value="1"/>
</dbReference>